<reference evidence="1" key="2">
    <citation type="journal article" date="2015" name="Fish Shellfish Immunol.">
        <title>Early steps in the European eel (Anguilla anguilla)-Vibrio vulnificus interaction in the gills: Role of the RtxA13 toxin.</title>
        <authorList>
            <person name="Callol A."/>
            <person name="Pajuelo D."/>
            <person name="Ebbesson L."/>
            <person name="Teles M."/>
            <person name="MacKenzie S."/>
            <person name="Amaro C."/>
        </authorList>
    </citation>
    <scope>NUCLEOTIDE SEQUENCE</scope>
</reference>
<dbReference type="AlphaFoldDB" id="A0A0E9PZ78"/>
<sequence>MPTCLQCYTLTVAQSHMLRNQLSLMFPILPNPSSSEKQPYTALCCNAEKYILNQTLHGTKPRTI</sequence>
<evidence type="ECO:0000313" key="1">
    <source>
        <dbReference type="EMBL" id="JAH09592.1"/>
    </source>
</evidence>
<proteinExistence type="predicted"/>
<protein>
    <submittedName>
        <fullName evidence="1">Uncharacterized protein</fullName>
    </submittedName>
</protein>
<organism evidence="1">
    <name type="scientific">Anguilla anguilla</name>
    <name type="common">European freshwater eel</name>
    <name type="synonym">Muraena anguilla</name>
    <dbReference type="NCBI Taxonomy" id="7936"/>
    <lineage>
        <taxon>Eukaryota</taxon>
        <taxon>Metazoa</taxon>
        <taxon>Chordata</taxon>
        <taxon>Craniata</taxon>
        <taxon>Vertebrata</taxon>
        <taxon>Euteleostomi</taxon>
        <taxon>Actinopterygii</taxon>
        <taxon>Neopterygii</taxon>
        <taxon>Teleostei</taxon>
        <taxon>Anguilliformes</taxon>
        <taxon>Anguillidae</taxon>
        <taxon>Anguilla</taxon>
    </lineage>
</organism>
<name>A0A0E9PZ78_ANGAN</name>
<accession>A0A0E9PZ78</accession>
<reference evidence="1" key="1">
    <citation type="submission" date="2014-11" db="EMBL/GenBank/DDBJ databases">
        <authorList>
            <person name="Amaro Gonzalez C."/>
        </authorList>
    </citation>
    <scope>NUCLEOTIDE SEQUENCE</scope>
</reference>
<dbReference type="EMBL" id="GBXM01098985">
    <property type="protein sequence ID" value="JAH09592.1"/>
    <property type="molecule type" value="Transcribed_RNA"/>
</dbReference>